<dbReference type="OrthoDB" id="3192636at2"/>
<dbReference type="RefSeq" id="WP_114614603.1">
    <property type="nucleotide sequence ID" value="NZ_DBFBEK010000009.1"/>
</dbReference>
<feature type="domain" description="AbiEi antitoxin N-terminal" evidence="1">
    <location>
        <begin position="10"/>
        <end position="52"/>
    </location>
</feature>
<keyword evidence="3" id="KW-1185">Reference proteome</keyword>
<protein>
    <recommendedName>
        <fullName evidence="1">AbiEi antitoxin N-terminal domain-containing protein</fullName>
    </recommendedName>
</protein>
<sequence length="174" mass="18544">MAKIDDIYEAVDDFGLITSAEAAELGMSRAEMVQQEKLGKLVRVARGVYRMPIWPSQPQAPYAIAVKAAGEGAFLCGESVVALLGLAPTDPAKMRLATPRRCRRNLGPGVTLERMGGTAPVYLEGIACQPLPAAIAAASKTMGADRAVEAASEALARGYITKEEEERIKEEVAR</sequence>
<comment type="caution">
    <text evidence="2">The sequence shown here is derived from an EMBL/GenBank/DDBJ whole genome shotgun (WGS) entry which is preliminary data.</text>
</comment>
<dbReference type="Pfam" id="PF13338">
    <property type="entry name" value="AbiEi_4"/>
    <property type="match status" value="1"/>
</dbReference>
<dbReference type="InterPro" id="IPR025159">
    <property type="entry name" value="AbiEi_N"/>
</dbReference>
<evidence type="ECO:0000313" key="2">
    <source>
        <dbReference type="EMBL" id="RDB57371.1"/>
    </source>
</evidence>
<gene>
    <name evidence="2" type="ORF">C1880_00645</name>
</gene>
<organism evidence="2 3">
    <name type="scientific">Senegalimassilia anaerobia</name>
    <dbReference type="NCBI Taxonomy" id="1473216"/>
    <lineage>
        <taxon>Bacteria</taxon>
        <taxon>Bacillati</taxon>
        <taxon>Actinomycetota</taxon>
        <taxon>Coriobacteriia</taxon>
        <taxon>Coriobacteriales</taxon>
        <taxon>Coriobacteriaceae</taxon>
        <taxon>Senegalimassilia</taxon>
    </lineage>
</organism>
<dbReference type="EMBL" id="PPTP01000001">
    <property type="protein sequence ID" value="RDB57371.1"/>
    <property type="molecule type" value="Genomic_DNA"/>
</dbReference>
<name>A0A369LCL2_9ACTN</name>
<accession>A0A369LCL2</accession>
<evidence type="ECO:0000313" key="3">
    <source>
        <dbReference type="Proteomes" id="UP000253792"/>
    </source>
</evidence>
<dbReference type="Proteomes" id="UP000253792">
    <property type="component" value="Unassembled WGS sequence"/>
</dbReference>
<evidence type="ECO:0000259" key="1">
    <source>
        <dbReference type="Pfam" id="PF13338"/>
    </source>
</evidence>
<dbReference type="CDD" id="cd22541">
    <property type="entry name" value="SP5_N"/>
    <property type="match status" value="1"/>
</dbReference>
<reference evidence="2 3" key="1">
    <citation type="journal article" date="2018" name="Elife">
        <title>Discovery and characterization of a prevalent human gut bacterial enzyme sufficient for the inactivation of a family of plant toxins.</title>
        <authorList>
            <person name="Koppel N."/>
            <person name="Bisanz J.E."/>
            <person name="Pandelia M.E."/>
            <person name="Turnbaugh P.J."/>
            <person name="Balskus E.P."/>
        </authorList>
    </citation>
    <scope>NUCLEOTIDE SEQUENCE [LARGE SCALE GENOMIC DNA]</scope>
    <source>
        <strain evidence="3">anaerobia AP69FAA</strain>
    </source>
</reference>
<dbReference type="AlphaFoldDB" id="A0A369LCL2"/>
<proteinExistence type="predicted"/>